<accession>A0A2P2E611</accession>
<dbReference type="InterPro" id="IPR036388">
    <property type="entry name" value="WH-like_DNA-bd_sf"/>
</dbReference>
<dbReference type="InterPro" id="IPR039422">
    <property type="entry name" value="MarR/SlyA-like"/>
</dbReference>
<dbReference type="RefSeq" id="WP_238164788.1">
    <property type="nucleotide sequence ID" value="NZ_BFBR01000001.1"/>
</dbReference>
<name>A0A2P2E611_9PROT</name>
<keyword evidence="6" id="KW-1185">Reference proteome</keyword>
<reference evidence="5 6" key="1">
    <citation type="journal article" date="2018" name="Genome Announc.">
        <title>Draft Genome Sequence of "Candidatus Phycosocius bacilliformis," an Alphaproteobacterial Ectosymbiont of the Hydrocarbon-Producing Green Alga Botryococcus braunii.</title>
        <authorList>
            <person name="Tanabe Y."/>
            <person name="Yamaguchi H."/>
            <person name="Watanabe M.M."/>
        </authorList>
    </citation>
    <scope>NUCLEOTIDE SEQUENCE [LARGE SCALE GENOMIC DNA]</scope>
    <source>
        <strain evidence="5 6">BOTRYCO-2</strain>
    </source>
</reference>
<dbReference type="GO" id="GO:0003677">
    <property type="term" value="F:DNA binding"/>
    <property type="evidence" value="ECO:0007669"/>
    <property type="project" value="UniProtKB-KW"/>
</dbReference>
<dbReference type="PANTHER" id="PTHR33164:SF64">
    <property type="entry name" value="TRANSCRIPTIONAL REGULATOR SLYA"/>
    <property type="match status" value="1"/>
</dbReference>
<dbReference type="SUPFAM" id="SSF46785">
    <property type="entry name" value="Winged helix' DNA-binding domain"/>
    <property type="match status" value="1"/>
</dbReference>
<dbReference type="InterPro" id="IPR000835">
    <property type="entry name" value="HTH_MarR-typ"/>
</dbReference>
<evidence type="ECO:0000256" key="1">
    <source>
        <dbReference type="ARBA" id="ARBA00023015"/>
    </source>
</evidence>
<sequence length="136" mass="15602">MDWSILSDFEGPQASPGFQFWVRFMAWQRGLNHQLRALSLTQPQFALLATIGWKTRDGSALSQQELADFLRLDRMLVSQIISRLDRDGLVKRQAAAHDRRRKGLQLTELGREKIKSAMPVVERFDRAFFGVEKGAN</sequence>
<dbReference type="PROSITE" id="PS50995">
    <property type="entry name" value="HTH_MARR_2"/>
    <property type="match status" value="1"/>
</dbReference>
<feature type="domain" description="HTH marR-type" evidence="4">
    <location>
        <begin position="1"/>
        <end position="136"/>
    </location>
</feature>
<evidence type="ECO:0000256" key="2">
    <source>
        <dbReference type="ARBA" id="ARBA00023125"/>
    </source>
</evidence>
<dbReference type="EMBL" id="BFBR01000001">
    <property type="protein sequence ID" value="GBF56506.1"/>
    <property type="molecule type" value="Genomic_DNA"/>
</dbReference>
<dbReference type="PRINTS" id="PR00598">
    <property type="entry name" value="HTHMARR"/>
</dbReference>
<evidence type="ECO:0000313" key="5">
    <source>
        <dbReference type="EMBL" id="GBF56506.1"/>
    </source>
</evidence>
<keyword evidence="1" id="KW-0805">Transcription regulation</keyword>
<dbReference type="Proteomes" id="UP000245086">
    <property type="component" value="Unassembled WGS sequence"/>
</dbReference>
<dbReference type="SMART" id="SM00347">
    <property type="entry name" value="HTH_MARR"/>
    <property type="match status" value="1"/>
</dbReference>
<evidence type="ECO:0000256" key="3">
    <source>
        <dbReference type="ARBA" id="ARBA00023163"/>
    </source>
</evidence>
<dbReference type="GO" id="GO:0003700">
    <property type="term" value="F:DNA-binding transcription factor activity"/>
    <property type="evidence" value="ECO:0007669"/>
    <property type="project" value="InterPro"/>
</dbReference>
<organism evidence="5 6">
    <name type="scientific">Candidatus Phycosocius bacilliformis</name>
    <dbReference type="NCBI Taxonomy" id="1445552"/>
    <lineage>
        <taxon>Bacteria</taxon>
        <taxon>Pseudomonadati</taxon>
        <taxon>Pseudomonadota</taxon>
        <taxon>Alphaproteobacteria</taxon>
        <taxon>Caulobacterales</taxon>
        <taxon>Caulobacterales incertae sedis</taxon>
        <taxon>Candidatus Phycosocius</taxon>
    </lineage>
</organism>
<proteinExistence type="predicted"/>
<evidence type="ECO:0000313" key="6">
    <source>
        <dbReference type="Proteomes" id="UP000245086"/>
    </source>
</evidence>
<evidence type="ECO:0000259" key="4">
    <source>
        <dbReference type="PROSITE" id="PS50995"/>
    </source>
</evidence>
<dbReference type="Gene3D" id="1.10.10.10">
    <property type="entry name" value="Winged helix-like DNA-binding domain superfamily/Winged helix DNA-binding domain"/>
    <property type="match status" value="1"/>
</dbReference>
<dbReference type="GO" id="GO:0006950">
    <property type="term" value="P:response to stress"/>
    <property type="evidence" value="ECO:0007669"/>
    <property type="project" value="TreeGrafter"/>
</dbReference>
<dbReference type="AlphaFoldDB" id="A0A2P2E611"/>
<dbReference type="InterPro" id="IPR036390">
    <property type="entry name" value="WH_DNA-bd_sf"/>
</dbReference>
<protein>
    <submittedName>
        <fullName evidence="5">Transcriptional regulator HosA</fullName>
    </submittedName>
</protein>
<keyword evidence="2" id="KW-0238">DNA-binding</keyword>
<dbReference type="PANTHER" id="PTHR33164">
    <property type="entry name" value="TRANSCRIPTIONAL REGULATOR, MARR FAMILY"/>
    <property type="match status" value="1"/>
</dbReference>
<comment type="caution">
    <text evidence="5">The sequence shown here is derived from an EMBL/GenBank/DDBJ whole genome shotgun (WGS) entry which is preliminary data.</text>
</comment>
<gene>
    <name evidence="5" type="primary">hosA_1</name>
    <name evidence="5" type="ORF">PbB2_00162</name>
</gene>
<keyword evidence="3" id="KW-0804">Transcription</keyword>
<dbReference type="Pfam" id="PF12802">
    <property type="entry name" value="MarR_2"/>
    <property type="match status" value="1"/>
</dbReference>